<name>A0A2P2LWY9_RHIMU</name>
<dbReference type="EMBL" id="GGEC01041992">
    <property type="protein sequence ID" value="MBX22476.1"/>
    <property type="molecule type" value="Transcribed_RNA"/>
</dbReference>
<protein>
    <submittedName>
        <fullName evidence="1">Uncharacterized protein</fullName>
    </submittedName>
</protein>
<sequence>MTLIKLETESAGQKCTRNACRGSLLKLRSPIISFNPNSDIYNAIVSYRLHGMM</sequence>
<dbReference type="AlphaFoldDB" id="A0A2P2LWY9"/>
<accession>A0A2P2LWY9</accession>
<evidence type="ECO:0000313" key="1">
    <source>
        <dbReference type="EMBL" id="MBX22476.1"/>
    </source>
</evidence>
<reference evidence="1" key="1">
    <citation type="submission" date="2018-02" db="EMBL/GenBank/DDBJ databases">
        <title>Rhizophora mucronata_Transcriptome.</title>
        <authorList>
            <person name="Meera S.P."/>
            <person name="Sreeshan A."/>
            <person name="Augustine A."/>
        </authorList>
    </citation>
    <scope>NUCLEOTIDE SEQUENCE</scope>
    <source>
        <tissue evidence="1">Leaf</tissue>
    </source>
</reference>
<organism evidence="1">
    <name type="scientific">Rhizophora mucronata</name>
    <name type="common">Asiatic mangrove</name>
    <dbReference type="NCBI Taxonomy" id="61149"/>
    <lineage>
        <taxon>Eukaryota</taxon>
        <taxon>Viridiplantae</taxon>
        <taxon>Streptophyta</taxon>
        <taxon>Embryophyta</taxon>
        <taxon>Tracheophyta</taxon>
        <taxon>Spermatophyta</taxon>
        <taxon>Magnoliopsida</taxon>
        <taxon>eudicotyledons</taxon>
        <taxon>Gunneridae</taxon>
        <taxon>Pentapetalae</taxon>
        <taxon>rosids</taxon>
        <taxon>fabids</taxon>
        <taxon>Malpighiales</taxon>
        <taxon>Rhizophoraceae</taxon>
        <taxon>Rhizophora</taxon>
    </lineage>
</organism>
<proteinExistence type="predicted"/>